<dbReference type="PANTHER" id="PTHR30289">
    <property type="entry name" value="UNCHARACTERIZED PROTEIN YBCL-RELATED"/>
    <property type="match status" value="1"/>
</dbReference>
<dbReference type="CDD" id="cd00865">
    <property type="entry name" value="PEBP_bact_arch"/>
    <property type="match status" value="1"/>
</dbReference>
<dbReference type="NCBIfam" id="TIGR00481">
    <property type="entry name" value="YbhB/YbcL family Raf kinase inhibitor-like protein"/>
    <property type="match status" value="1"/>
</dbReference>
<organism evidence="1 2">
    <name type="scientific">Chitinophaga rupis</name>
    <dbReference type="NCBI Taxonomy" id="573321"/>
    <lineage>
        <taxon>Bacteria</taxon>
        <taxon>Pseudomonadati</taxon>
        <taxon>Bacteroidota</taxon>
        <taxon>Chitinophagia</taxon>
        <taxon>Chitinophagales</taxon>
        <taxon>Chitinophagaceae</taxon>
        <taxon>Chitinophaga</taxon>
    </lineage>
</organism>
<protein>
    <submittedName>
        <fullName evidence="1">Phospholipid-binding protein, PBP family</fullName>
    </submittedName>
</protein>
<dbReference type="InterPro" id="IPR008914">
    <property type="entry name" value="PEBP"/>
</dbReference>
<dbReference type="Gene3D" id="3.90.280.10">
    <property type="entry name" value="PEBP-like"/>
    <property type="match status" value="1"/>
</dbReference>
<dbReference type="STRING" id="573321.SAMN04488505_102171"/>
<reference evidence="1 2" key="1">
    <citation type="submission" date="2016-10" db="EMBL/GenBank/DDBJ databases">
        <authorList>
            <person name="de Groot N.N."/>
        </authorList>
    </citation>
    <scope>NUCLEOTIDE SEQUENCE [LARGE SCALE GENOMIC DNA]</scope>
    <source>
        <strain evidence="1 2">DSM 21039</strain>
    </source>
</reference>
<dbReference type="SUPFAM" id="SSF49777">
    <property type="entry name" value="PEBP-like"/>
    <property type="match status" value="1"/>
</dbReference>
<dbReference type="EMBL" id="FOBB01000002">
    <property type="protein sequence ID" value="SEL39147.1"/>
    <property type="molecule type" value="Genomic_DNA"/>
</dbReference>
<name>A0A1H7PVP6_9BACT</name>
<dbReference type="InterPro" id="IPR005247">
    <property type="entry name" value="YbhB_YbcL/LppC-like"/>
</dbReference>
<keyword evidence="2" id="KW-1185">Reference proteome</keyword>
<evidence type="ECO:0000313" key="1">
    <source>
        <dbReference type="EMBL" id="SEL39147.1"/>
    </source>
</evidence>
<dbReference type="OrthoDB" id="9797506at2"/>
<accession>A0A1H7PVP6</accession>
<dbReference type="Proteomes" id="UP000198984">
    <property type="component" value="Unassembled WGS sequence"/>
</dbReference>
<dbReference type="RefSeq" id="WP_089908952.1">
    <property type="nucleotide sequence ID" value="NZ_FOBB01000002.1"/>
</dbReference>
<dbReference type="PANTHER" id="PTHR30289:SF1">
    <property type="entry name" value="PEBP (PHOSPHATIDYLETHANOLAMINE-BINDING PROTEIN) FAMILY PROTEIN"/>
    <property type="match status" value="1"/>
</dbReference>
<proteinExistence type="predicted"/>
<dbReference type="AlphaFoldDB" id="A0A1H7PVP6"/>
<dbReference type="InterPro" id="IPR036610">
    <property type="entry name" value="PEBP-like_sf"/>
</dbReference>
<evidence type="ECO:0000313" key="2">
    <source>
        <dbReference type="Proteomes" id="UP000198984"/>
    </source>
</evidence>
<sequence length="159" mass="17641">MLKLTDDIKKAESVLNVTSPAFGDRGEIPVKFTKDGLNVSPPLRIKRVPHGTACLAIIMDEMEAAENRRIHWLVWNIPLTHHINEHHIRDVQGMNDFGGISYAGPGAPKGLHHYHISVYALDQPLELAPGANYQELKQAMEGHVLGTGTLTGYYKSKLQ</sequence>
<gene>
    <name evidence="1" type="ORF">SAMN04488505_102171</name>
</gene>
<dbReference type="Pfam" id="PF01161">
    <property type="entry name" value="PBP"/>
    <property type="match status" value="1"/>
</dbReference>